<feature type="transmembrane region" description="Helical" evidence="17">
    <location>
        <begin position="27"/>
        <end position="43"/>
    </location>
</feature>
<keyword evidence="2 17" id="KW-0813">Transport</keyword>
<feature type="transmembrane region" description="Helical" evidence="17">
    <location>
        <begin position="316"/>
        <end position="342"/>
    </location>
</feature>
<feature type="transmembrane region" description="Helical" evidence="17">
    <location>
        <begin position="257"/>
        <end position="278"/>
    </location>
</feature>
<evidence type="ECO:0000256" key="14">
    <source>
        <dbReference type="ARBA" id="ARBA00023286"/>
    </source>
</evidence>
<evidence type="ECO:0000256" key="2">
    <source>
        <dbReference type="ARBA" id="ARBA00022448"/>
    </source>
</evidence>
<evidence type="ECO:0000256" key="9">
    <source>
        <dbReference type="ARBA" id="ARBA00023136"/>
    </source>
</evidence>
<feature type="domain" description="Neurotransmitter-gated ion-channel ligand-binding" evidence="18">
    <location>
        <begin position="49"/>
        <end position="254"/>
    </location>
</feature>
<evidence type="ECO:0000256" key="13">
    <source>
        <dbReference type="ARBA" id="ARBA00023257"/>
    </source>
</evidence>
<evidence type="ECO:0000313" key="21">
    <source>
        <dbReference type="WBParaSite" id="SMUV_0000787301-mRNA-1"/>
    </source>
</evidence>
<comment type="similarity">
    <text evidence="1">Belongs to the ligand-gated ion channel (TC 1.A.9) family. Acetylcholine receptor (TC 1.A.9.1) subfamily.</text>
</comment>
<dbReference type="SUPFAM" id="SSF90112">
    <property type="entry name" value="Neurotransmitter-gated ion-channel transmembrane pore"/>
    <property type="match status" value="1"/>
</dbReference>
<keyword evidence="3" id="KW-1003">Cell membrane</keyword>
<evidence type="ECO:0000256" key="16">
    <source>
        <dbReference type="ARBA" id="ARBA00034104"/>
    </source>
</evidence>
<evidence type="ECO:0000313" key="20">
    <source>
        <dbReference type="Proteomes" id="UP000046393"/>
    </source>
</evidence>
<dbReference type="Gene3D" id="1.20.58.390">
    <property type="entry name" value="Neurotransmitter-gated ion-channel transmembrane domain"/>
    <property type="match status" value="1"/>
</dbReference>
<dbReference type="Gene3D" id="2.70.170.10">
    <property type="entry name" value="Neurotransmitter-gated ion-channel ligand-binding domain"/>
    <property type="match status" value="1"/>
</dbReference>
<feature type="domain" description="Neurotransmitter-gated ion-channel transmembrane" evidence="19">
    <location>
        <begin position="261"/>
        <end position="357"/>
    </location>
</feature>
<evidence type="ECO:0000256" key="3">
    <source>
        <dbReference type="ARBA" id="ARBA00022475"/>
    </source>
</evidence>
<dbReference type="WBParaSite" id="SMUV_0000787301-mRNA-1">
    <property type="protein sequence ID" value="SMUV_0000787301-mRNA-1"/>
    <property type="gene ID" value="SMUV_0000787301"/>
</dbReference>
<keyword evidence="20" id="KW-1185">Reference proteome</keyword>
<comment type="subcellular location">
    <subcellularLocation>
        <location evidence="16">Postsynaptic cell membrane</location>
        <topology evidence="16">Multi-pass membrane protein</topology>
    </subcellularLocation>
</comment>
<dbReference type="GO" id="GO:0022848">
    <property type="term" value="F:acetylcholine-gated monoatomic cation-selective channel activity"/>
    <property type="evidence" value="ECO:0007669"/>
    <property type="project" value="InterPro"/>
</dbReference>
<dbReference type="InterPro" id="IPR018000">
    <property type="entry name" value="Neurotransmitter_ion_chnl_CS"/>
</dbReference>
<accession>A0A158R5R6</accession>
<dbReference type="InterPro" id="IPR036719">
    <property type="entry name" value="Neuro-gated_channel_TM_sf"/>
</dbReference>
<evidence type="ECO:0000256" key="12">
    <source>
        <dbReference type="ARBA" id="ARBA00023180"/>
    </source>
</evidence>
<dbReference type="InterPro" id="IPR006202">
    <property type="entry name" value="Neur_chan_lig-bd"/>
</dbReference>
<keyword evidence="14" id="KW-1071">Ligand-gated ion channel</keyword>
<evidence type="ECO:0000256" key="7">
    <source>
        <dbReference type="ARBA" id="ARBA00023018"/>
    </source>
</evidence>
<evidence type="ECO:0000256" key="4">
    <source>
        <dbReference type="ARBA" id="ARBA00022692"/>
    </source>
</evidence>
<dbReference type="PANTHER" id="PTHR18945">
    <property type="entry name" value="NEUROTRANSMITTER GATED ION CHANNEL"/>
    <property type="match status" value="1"/>
</dbReference>
<sequence>MKLRVATSVQLEKSIEILSAYFTRSTMHMWLIVSTILLTYFLVNANEVNLYQILLKDYDIQERPVERADEAVIVRMAMVFQQIIRVDEKNQMVEVNAWLKLSWNDYKLKWKPEQFGGLDRIPLRNTLIWTPDILMYNSAHRKFDATFSTDVVVAHDGLVTWNLPGIFQLSCTVNMVWFPFDEQHCFMKFGSWTYDTSKLILKDDGNNSFDLSRYLDNGEWVLKDTVVEQTIRQYTCCPEPYFDLQFKFSMKRRTAAYAFNLIIPCTLITMLTLVGFILPPEAGEKVSYQVSLMLTVCIFQNYVSEMSPPTSEMLPFLGAFFALCMVTVCLSVVWTVVVLNLYQRDARTHYMSATVSMKF</sequence>
<dbReference type="PRINTS" id="PR00254">
    <property type="entry name" value="NICOTINICR"/>
</dbReference>
<keyword evidence="13" id="KW-0628">Postsynaptic cell membrane</keyword>
<evidence type="ECO:0000256" key="5">
    <source>
        <dbReference type="ARBA" id="ARBA00022729"/>
    </source>
</evidence>
<evidence type="ECO:0000256" key="11">
    <source>
        <dbReference type="ARBA" id="ARBA00023170"/>
    </source>
</evidence>
<evidence type="ECO:0000256" key="15">
    <source>
        <dbReference type="ARBA" id="ARBA00023303"/>
    </source>
</evidence>
<dbReference type="STRING" id="451379.A0A158R5R6"/>
<dbReference type="SUPFAM" id="SSF63712">
    <property type="entry name" value="Nicotinic receptor ligand binding domain-like"/>
    <property type="match status" value="1"/>
</dbReference>
<dbReference type="Pfam" id="PF02931">
    <property type="entry name" value="Neur_chan_LBD"/>
    <property type="match status" value="1"/>
</dbReference>
<dbReference type="NCBIfam" id="TIGR00860">
    <property type="entry name" value="LIC"/>
    <property type="match status" value="1"/>
</dbReference>
<evidence type="ECO:0000259" key="18">
    <source>
        <dbReference type="Pfam" id="PF02931"/>
    </source>
</evidence>
<dbReference type="GO" id="GO:0045211">
    <property type="term" value="C:postsynaptic membrane"/>
    <property type="evidence" value="ECO:0007669"/>
    <property type="project" value="UniProtKB-SubCell"/>
</dbReference>
<dbReference type="PRINTS" id="PR00252">
    <property type="entry name" value="NRIONCHANNEL"/>
</dbReference>
<evidence type="ECO:0000256" key="17">
    <source>
        <dbReference type="RuleBase" id="RU000687"/>
    </source>
</evidence>
<keyword evidence="5" id="KW-0732">Signal</keyword>
<keyword evidence="7" id="KW-0770">Synapse</keyword>
<evidence type="ECO:0000259" key="19">
    <source>
        <dbReference type="Pfam" id="PF02932"/>
    </source>
</evidence>
<evidence type="ECO:0000256" key="8">
    <source>
        <dbReference type="ARBA" id="ARBA00023065"/>
    </source>
</evidence>
<dbReference type="InterPro" id="IPR038050">
    <property type="entry name" value="Neuro_actylchol_rec"/>
</dbReference>
<keyword evidence="4 17" id="KW-0812">Transmembrane</keyword>
<dbReference type="GO" id="GO:0004888">
    <property type="term" value="F:transmembrane signaling receptor activity"/>
    <property type="evidence" value="ECO:0007669"/>
    <property type="project" value="InterPro"/>
</dbReference>
<dbReference type="CDD" id="cd19051">
    <property type="entry name" value="LGIC_TM_cation"/>
    <property type="match status" value="1"/>
</dbReference>
<keyword evidence="9 17" id="KW-0472">Membrane</keyword>
<comment type="caution">
    <text evidence="17">Lacks conserved residue(s) required for the propagation of feature annotation.</text>
</comment>
<protein>
    <submittedName>
        <fullName evidence="21">Neur_chan_LBD domain-containing protein</fullName>
    </submittedName>
</protein>
<dbReference type="PROSITE" id="PS00236">
    <property type="entry name" value="NEUROTR_ION_CHANNEL"/>
    <property type="match status" value="1"/>
</dbReference>
<keyword evidence="11" id="KW-0675">Receptor</keyword>
<dbReference type="Pfam" id="PF02932">
    <property type="entry name" value="Neur_chan_memb"/>
    <property type="match status" value="1"/>
</dbReference>
<dbReference type="InterPro" id="IPR006029">
    <property type="entry name" value="Neurotrans-gated_channel_TM"/>
</dbReference>
<name>A0A158R5R6_9BILA</name>
<dbReference type="CDD" id="cd18997">
    <property type="entry name" value="LGIC_ECD_nAChR"/>
    <property type="match status" value="1"/>
</dbReference>
<evidence type="ECO:0000256" key="6">
    <source>
        <dbReference type="ARBA" id="ARBA00022989"/>
    </source>
</evidence>
<reference evidence="21" key="1">
    <citation type="submission" date="2016-04" db="UniProtKB">
        <authorList>
            <consortium name="WormBaseParasite"/>
        </authorList>
    </citation>
    <scope>IDENTIFICATION</scope>
</reference>
<evidence type="ECO:0000256" key="1">
    <source>
        <dbReference type="ARBA" id="ARBA00009237"/>
    </source>
</evidence>
<dbReference type="Proteomes" id="UP000046393">
    <property type="component" value="Unplaced"/>
</dbReference>
<dbReference type="FunFam" id="2.70.170.10:FF:000016">
    <property type="entry name" value="Nicotinic acetylcholine receptor subunit"/>
    <property type="match status" value="1"/>
</dbReference>
<keyword evidence="10" id="KW-1015">Disulfide bond</keyword>
<proteinExistence type="inferred from homology"/>
<keyword evidence="15 17" id="KW-0407">Ion channel</keyword>
<dbReference type="InterPro" id="IPR036734">
    <property type="entry name" value="Neur_chan_lig-bd_sf"/>
</dbReference>
<dbReference type="InterPro" id="IPR002394">
    <property type="entry name" value="Nicotinic_acetylcholine_rcpt"/>
</dbReference>
<dbReference type="InterPro" id="IPR006201">
    <property type="entry name" value="Neur_channel"/>
</dbReference>
<organism evidence="20 21">
    <name type="scientific">Syphacia muris</name>
    <dbReference type="NCBI Taxonomy" id="451379"/>
    <lineage>
        <taxon>Eukaryota</taxon>
        <taxon>Metazoa</taxon>
        <taxon>Ecdysozoa</taxon>
        <taxon>Nematoda</taxon>
        <taxon>Chromadorea</taxon>
        <taxon>Rhabditida</taxon>
        <taxon>Spirurina</taxon>
        <taxon>Oxyuridomorpha</taxon>
        <taxon>Oxyuroidea</taxon>
        <taxon>Oxyuridae</taxon>
        <taxon>Syphacia</taxon>
    </lineage>
</organism>
<keyword evidence="8 17" id="KW-0406">Ion transport</keyword>
<evidence type="ECO:0000256" key="10">
    <source>
        <dbReference type="ARBA" id="ARBA00023157"/>
    </source>
</evidence>
<dbReference type="AlphaFoldDB" id="A0A158R5R6"/>
<keyword evidence="6 17" id="KW-1133">Transmembrane helix</keyword>
<keyword evidence="12" id="KW-0325">Glycoprotein</keyword>